<organism evidence="1 2">
    <name type="scientific">Clostridium perfringens</name>
    <dbReference type="NCBI Taxonomy" id="1502"/>
    <lineage>
        <taxon>Bacteria</taxon>
        <taxon>Bacillati</taxon>
        <taxon>Bacillota</taxon>
        <taxon>Clostridia</taxon>
        <taxon>Eubacteriales</taxon>
        <taxon>Clostridiaceae</taxon>
        <taxon>Clostridium</taxon>
    </lineage>
</organism>
<protein>
    <submittedName>
        <fullName evidence="1">Uncharacterized protein</fullName>
    </submittedName>
</protein>
<dbReference type="AlphaFoldDB" id="A0AAW9II90"/>
<name>A0AAW9II90_CLOPF</name>
<dbReference type="InterPro" id="IPR004704">
    <property type="entry name" value="PTS_IID_man"/>
</dbReference>
<accession>A0AAW9II90</accession>
<gene>
    <name evidence="1" type="ORF">GNF79_15150</name>
</gene>
<dbReference type="EMBL" id="WNVC01000265">
    <property type="protein sequence ID" value="MDZ5000381.1"/>
    <property type="molecule type" value="Genomic_DNA"/>
</dbReference>
<sequence length="131" mass="15192">MQTYCQFLVIWEMVMSMTKNNENQLVKNNEVQVGKHLTEKDLKNVNFRWLYGSQIGWNYERMMGLGYIYAILPALEKIYKDDKEALKESLRTHSQFFNTEPDMGHLIVGASLAVEEEKGIEGKEAVLSIKN</sequence>
<proteinExistence type="predicted"/>
<dbReference type="Pfam" id="PF03613">
    <property type="entry name" value="EIID-AGA"/>
    <property type="match status" value="1"/>
</dbReference>
<dbReference type="GO" id="GO:0005886">
    <property type="term" value="C:plasma membrane"/>
    <property type="evidence" value="ECO:0007669"/>
    <property type="project" value="TreeGrafter"/>
</dbReference>
<reference evidence="1" key="1">
    <citation type="submission" date="2019-11" db="EMBL/GenBank/DDBJ databases">
        <title>Characterization of Clostridium perfringens isolates from swine manure treated agricultural soils.</title>
        <authorList>
            <person name="Wushke S.T."/>
        </authorList>
    </citation>
    <scope>NUCLEOTIDE SEQUENCE</scope>
    <source>
        <strain evidence="1">X26</strain>
    </source>
</reference>
<dbReference type="PANTHER" id="PTHR32502:SF26">
    <property type="entry name" value="PHOSPHOTRANSFERASE SYSTEM SUGAR-SPECIFIC EIID COMPONENT"/>
    <property type="match status" value="1"/>
</dbReference>
<comment type="caution">
    <text evidence="1">The sequence shown here is derived from an EMBL/GenBank/DDBJ whole genome shotgun (WGS) entry which is preliminary data.</text>
</comment>
<dbReference type="PROSITE" id="PS51108">
    <property type="entry name" value="PTS_EIID"/>
    <property type="match status" value="1"/>
</dbReference>
<dbReference type="Proteomes" id="UP001291306">
    <property type="component" value="Unassembled WGS sequence"/>
</dbReference>
<dbReference type="InterPro" id="IPR050303">
    <property type="entry name" value="GatZ_KbaZ_carbometab"/>
</dbReference>
<dbReference type="PANTHER" id="PTHR32502">
    <property type="entry name" value="N-ACETYLGALACTOSAMINE PERMEASE II COMPONENT-RELATED"/>
    <property type="match status" value="1"/>
</dbReference>
<evidence type="ECO:0000313" key="2">
    <source>
        <dbReference type="Proteomes" id="UP001291306"/>
    </source>
</evidence>
<dbReference type="GO" id="GO:0009401">
    <property type="term" value="P:phosphoenolpyruvate-dependent sugar phosphotransferase system"/>
    <property type="evidence" value="ECO:0007669"/>
    <property type="project" value="InterPro"/>
</dbReference>
<evidence type="ECO:0000313" key="1">
    <source>
        <dbReference type="EMBL" id="MDZ5000381.1"/>
    </source>
</evidence>